<feature type="compositionally biased region" description="Basic and acidic residues" evidence="1">
    <location>
        <begin position="94"/>
        <end position="103"/>
    </location>
</feature>
<gene>
    <name evidence="2" type="ORF">LOD99_10952</name>
</gene>
<comment type="caution">
    <text evidence="2">The sequence shown here is derived from an EMBL/GenBank/DDBJ whole genome shotgun (WGS) entry which is preliminary data.</text>
</comment>
<protein>
    <submittedName>
        <fullName evidence="2">Uncharacterized protein</fullName>
    </submittedName>
</protein>
<name>A0AAV7KDE1_9METZ</name>
<sequence length="238" mass="25771">MTTHRPARTSQRPAVSKAKPSQPTAGGAASTGVTTSESPRLTNVPPAKPSRRPLLATPTPSASVNRTSGSPINRPPRLSKFFDDLPNLSNLSIAEHESPDKPYKPTTSSTKVQPPSQHTANLSSTTYKSSPNVEITPKQPTARTNPKTITTNDEPTPSSTPPYNITSGEGSYLANLPHNCALYNILNSEEYFYLEDTQPNKLTFPQKLSISQAIDSLMHHILLNHSISGCLRQPPLNN</sequence>
<evidence type="ECO:0000256" key="1">
    <source>
        <dbReference type="SAM" id="MobiDB-lite"/>
    </source>
</evidence>
<reference evidence="2 3" key="1">
    <citation type="journal article" date="2023" name="BMC Biol.">
        <title>The compact genome of the sponge Oopsacas minuta (Hexactinellida) is lacking key metazoan core genes.</title>
        <authorList>
            <person name="Santini S."/>
            <person name="Schenkelaars Q."/>
            <person name="Jourda C."/>
            <person name="Duchesne M."/>
            <person name="Belahbib H."/>
            <person name="Rocher C."/>
            <person name="Selva M."/>
            <person name="Riesgo A."/>
            <person name="Vervoort M."/>
            <person name="Leys S.P."/>
            <person name="Kodjabachian L."/>
            <person name="Le Bivic A."/>
            <person name="Borchiellini C."/>
            <person name="Claverie J.M."/>
            <person name="Renard E."/>
        </authorList>
    </citation>
    <scope>NUCLEOTIDE SEQUENCE [LARGE SCALE GENOMIC DNA]</scope>
    <source>
        <strain evidence="2">SPO-2</strain>
    </source>
</reference>
<feature type="compositionally biased region" description="Polar residues" evidence="1">
    <location>
        <begin position="58"/>
        <end position="71"/>
    </location>
</feature>
<dbReference type="Proteomes" id="UP001165289">
    <property type="component" value="Unassembled WGS sequence"/>
</dbReference>
<accession>A0AAV7KDE1</accession>
<evidence type="ECO:0000313" key="3">
    <source>
        <dbReference type="Proteomes" id="UP001165289"/>
    </source>
</evidence>
<evidence type="ECO:0000313" key="2">
    <source>
        <dbReference type="EMBL" id="KAI6658720.1"/>
    </source>
</evidence>
<keyword evidence="3" id="KW-1185">Reference proteome</keyword>
<proteinExistence type="predicted"/>
<feature type="compositionally biased region" description="Low complexity" evidence="1">
    <location>
        <begin position="24"/>
        <end position="38"/>
    </location>
</feature>
<feature type="compositionally biased region" description="Polar residues" evidence="1">
    <location>
        <begin position="1"/>
        <end position="23"/>
    </location>
</feature>
<feature type="compositionally biased region" description="Polar residues" evidence="1">
    <location>
        <begin position="105"/>
        <end position="160"/>
    </location>
</feature>
<dbReference type="EMBL" id="JAKMXF010000079">
    <property type="protein sequence ID" value="KAI6658720.1"/>
    <property type="molecule type" value="Genomic_DNA"/>
</dbReference>
<dbReference type="AlphaFoldDB" id="A0AAV7KDE1"/>
<feature type="region of interest" description="Disordered" evidence="1">
    <location>
        <begin position="1"/>
        <end position="160"/>
    </location>
</feature>
<organism evidence="2 3">
    <name type="scientific">Oopsacas minuta</name>
    <dbReference type="NCBI Taxonomy" id="111878"/>
    <lineage>
        <taxon>Eukaryota</taxon>
        <taxon>Metazoa</taxon>
        <taxon>Porifera</taxon>
        <taxon>Hexactinellida</taxon>
        <taxon>Hexasterophora</taxon>
        <taxon>Lyssacinosida</taxon>
        <taxon>Leucopsacidae</taxon>
        <taxon>Oopsacas</taxon>
    </lineage>
</organism>